<dbReference type="EMBL" id="CYXN01000019">
    <property type="protein sequence ID" value="CUN12446.1"/>
    <property type="molecule type" value="Genomic_DNA"/>
</dbReference>
<gene>
    <name evidence="1" type="ORF">ERS852582_02034</name>
</gene>
<dbReference type="Proteomes" id="UP000095649">
    <property type="component" value="Unassembled WGS sequence"/>
</dbReference>
<evidence type="ECO:0000313" key="1">
    <source>
        <dbReference type="EMBL" id="CUN12446.1"/>
    </source>
</evidence>
<name>A0A173UDN7_9FIRM</name>
<dbReference type="AlphaFoldDB" id="A0A173UDN7"/>
<evidence type="ECO:0008006" key="3">
    <source>
        <dbReference type="Google" id="ProtNLM"/>
    </source>
</evidence>
<dbReference type="RefSeq" id="WP_055186429.1">
    <property type="nucleotide sequence ID" value="NZ_CYXN01000019.1"/>
</dbReference>
<proteinExistence type="predicted"/>
<reference evidence="1 2" key="1">
    <citation type="submission" date="2015-09" db="EMBL/GenBank/DDBJ databases">
        <authorList>
            <consortium name="Pathogen Informatics"/>
        </authorList>
    </citation>
    <scope>NUCLEOTIDE SEQUENCE [LARGE SCALE GENOMIC DNA]</scope>
    <source>
        <strain evidence="1 2">2789STDY5834970</strain>
    </source>
</reference>
<evidence type="ECO:0000313" key="2">
    <source>
        <dbReference type="Proteomes" id="UP000095649"/>
    </source>
</evidence>
<dbReference type="OrthoDB" id="5944985at2"/>
<accession>A0A173UDN7</accession>
<protein>
    <recommendedName>
        <fullName evidence="3">ParB/Sulfiredoxin domain-containing protein</fullName>
    </recommendedName>
</protein>
<sequence length="308" mass="35182">MINLKIDPEFQSQIPPLTDDEFKQLEENILKEGKLLSPLIVWNNTLVDGHNRYAILQKHPEICFSTMPLRFASREEALAWICKNQLGRRNLTPEQKYYLMGKQYEAEKAAHGGDRKSTDAKSSSLKANLIDSSKTCDRIAEENRVSKDTVIRASRYMRGVEIAEELIPGLKQSILSGQTKVSKADMHRLAKAAYNDRAQTLQDILHPELKVEPTPDADGVIRVPGKAPVMPFRKFESVYDSDAYPEDVRYEYVALEELTTRFRISFNYQLEQMPDNAQRDVILEIIHKHKDYLTSLEAALADVKDQTA</sequence>
<organism evidence="1 2">
    <name type="scientific">Faecalibacterium prausnitzii</name>
    <dbReference type="NCBI Taxonomy" id="853"/>
    <lineage>
        <taxon>Bacteria</taxon>
        <taxon>Bacillati</taxon>
        <taxon>Bacillota</taxon>
        <taxon>Clostridia</taxon>
        <taxon>Eubacteriales</taxon>
        <taxon>Oscillospiraceae</taxon>
        <taxon>Faecalibacterium</taxon>
    </lineage>
</organism>
<dbReference type="Gene3D" id="3.90.1530.10">
    <property type="entry name" value="Conserved hypothetical protein from pyrococcus furiosus pfu- 392566-001, ParB domain"/>
    <property type="match status" value="1"/>
</dbReference>